<feature type="compositionally biased region" description="Gly residues" evidence="2">
    <location>
        <begin position="52"/>
        <end position="71"/>
    </location>
</feature>
<gene>
    <name evidence="4" type="ORF">JF290_17080</name>
</gene>
<dbReference type="Gene3D" id="2.40.160.20">
    <property type="match status" value="1"/>
</dbReference>
<feature type="chain" id="PRO_5035287947" evidence="3">
    <location>
        <begin position="24"/>
        <end position="239"/>
    </location>
</feature>
<feature type="signal peptide" evidence="3">
    <location>
        <begin position="1"/>
        <end position="23"/>
    </location>
</feature>
<feature type="region of interest" description="Disordered" evidence="2">
    <location>
        <begin position="46"/>
        <end position="72"/>
    </location>
</feature>
<evidence type="ECO:0000313" key="5">
    <source>
        <dbReference type="Proteomes" id="UP000619079"/>
    </source>
</evidence>
<evidence type="ECO:0000313" key="4">
    <source>
        <dbReference type="EMBL" id="MBJ6373242.1"/>
    </source>
</evidence>
<proteinExistence type="inferred from homology"/>
<dbReference type="PANTHER" id="PTHR36920">
    <property type="match status" value="1"/>
</dbReference>
<evidence type="ECO:0000256" key="1">
    <source>
        <dbReference type="ARBA" id="ARBA00009330"/>
    </source>
</evidence>
<dbReference type="InterPro" id="IPR005618">
    <property type="entry name" value="OMPW"/>
</dbReference>
<protein>
    <submittedName>
        <fullName evidence="4">OmpW family protein</fullName>
    </submittedName>
</protein>
<accession>A0A8J7IX91</accession>
<sequence>MKQSTATFALCAAMATLAAPALAQSQGDWTLGIGIANVNPKSDNGTLYVPGGDNGGDAGGNGTDNGDGGPVGPTPVAAAAAPAAALTPVSVDVDDANSLTLSGEYFIRDNIGIELLLATPFEHDISVGGAFAGTTKQLPPTLSINYHFPTQGPIKPFVGLGLNYTVFFDESSPLGDLKLDNSFGLAATVGADWQINPTGALRLSVRYINIETDVSLNGTSLGTAEIDPVVVGLGYVHRF</sequence>
<dbReference type="RefSeq" id="WP_199026112.1">
    <property type="nucleotide sequence ID" value="NZ_JAELVR010000012.1"/>
</dbReference>
<keyword evidence="3" id="KW-0732">Signal</keyword>
<dbReference type="AlphaFoldDB" id="A0A8J7IX91"/>
<dbReference type="PANTHER" id="PTHR36920:SF1">
    <property type="entry name" value="OUTER MEMBRANE PROTEIN W"/>
    <property type="match status" value="1"/>
</dbReference>
<comment type="similarity">
    <text evidence="1">Belongs to the OmpW/AlkL family.</text>
</comment>
<evidence type="ECO:0000256" key="2">
    <source>
        <dbReference type="SAM" id="MobiDB-lite"/>
    </source>
</evidence>
<dbReference type="Proteomes" id="UP000619079">
    <property type="component" value="Unassembled WGS sequence"/>
</dbReference>
<organism evidence="4 5">
    <name type="scientific">Sedimentitalea arenosa</name>
    <dbReference type="NCBI Taxonomy" id="2798803"/>
    <lineage>
        <taxon>Bacteria</taxon>
        <taxon>Pseudomonadati</taxon>
        <taxon>Pseudomonadota</taxon>
        <taxon>Alphaproteobacteria</taxon>
        <taxon>Rhodobacterales</taxon>
        <taxon>Paracoccaceae</taxon>
        <taxon>Sedimentitalea</taxon>
    </lineage>
</organism>
<dbReference type="InterPro" id="IPR011250">
    <property type="entry name" value="OMP/PagP_B-barrel"/>
</dbReference>
<reference evidence="4" key="1">
    <citation type="submission" date="2020-12" db="EMBL/GenBank/DDBJ databases">
        <title>Sedimentitalea sp. nov., isolated from sand in Incheon.</title>
        <authorList>
            <person name="Kim W."/>
        </authorList>
    </citation>
    <scope>NUCLEOTIDE SEQUENCE</scope>
    <source>
        <strain evidence="4">CAU 1593</strain>
    </source>
</reference>
<dbReference type="Pfam" id="PF03922">
    <property type="entry name" value="OmpW"/>
    <property type="match status" value="1"/>
</dbReference>
<dbReference type="SUPFAM" id="SSF56925">
    <property type="entry name" value="OMPA-like"/>
    <property type="match status" value="1"/>
</dbReference>
<dbReference type="GO" id="GO:0055085">
    <property type="term" value="P:transmembrane transport"/>
    <property type="evidence" value="ECO:0007669"/>
    <property type="project" value="TreeGrafter"/>
</dbReference>
<evidence type="ECO:0000256" key="3">
    <source>
        <dbReference type="SAM" id="SignalP"/>
    </source>
</evidence>
<dbReference type="EMBL" id="JAELVR010000012">
    <property type="protein sequence ID" value="MBJ6373242.1"/>
    <property type="molecule type" value="Genomic_DNA"/>
</dbReference>
<keyword evidence="5" id="KW-1185">Reference proteome</keyword>
<dbReference type="GO" id="GO:0019867">
    <property type="term" value="C:outer membrane"/>
    <property type="evidence" value="ECO:0007669"/>
    <property type="project" value="InterPro"/>
</dbReference>
<comment type="caution">
    <text evidence="4">The sequence shown here is derived from an EMBL/GenBank/DDBJ whole genome shotgun (WGS) entry which is preliminary data.</text>
</comment>
<name>A0A8J7IX91_9RHOB</name>